<proteinExistence type="predicted"/>
<dbReference type="PANTHER" id="PTHR45947:SF3">
    <property type="entry name" value="SULFOQUINOVOSYL TRANSFERASE SQD2"/>
    <property type="match status" value="1"/>
</dbReference>
<dbReference type="STRING" id="1147123.SAMN05443428_1097"/>
<evidence type="ECO:0000313" key="4">
    <source>
        <dbReference type="Proteomes" id="UP000190105"/>
    </source>
</evidence>
<keyword evidence="3" id="KW-0808">Transferase</keyword>
<dbReference type="InterPro" id="IPR050194">
    <property type="entry name" value="Glycosyltransferase_grp1"/>
</dbReference>
<protein>
    <submittedName>
        <fullName evidence="3">Glycosyltransferase involved in cell wall bisynthesis</fullName>
    </submittedName>
</protein>
<gene>
    <name evidence="3" type="ORF">SAMN05443428_1097</name>
</gene>
<evidence type="ECO:0000259" key="2">
    <source>
        <dbReference type="Pfam" id="PF13439"/>
    </source>
</evidence>
<dbReference type="RefSeq" id="WP_078696443.1">
    <property type="nucleotide sequence ID" value="NZ_FUYH01000009.1"/>
</dbReference>
<feature type="domain" description="Glycosyltransferase subfamily 4-like N-terminal" evidence="2">
    <location>
        <begin position="33"/>
        <end position="202"/>
    </location>
</feature>
<dbReference type="Gene3D" id="3.40.50.2000">
    <property type="entry name" value="Glycogen Phosphorylase B"/>
    <property type="match status" value="2"/>
</dbReference>
<dbReference type="OrthoDB" id="9795068at2"/>
<keyword evidence="4" id="KW-1185">Reference proteome</keyword>
<dbReference type="EMBL" id="FUYH01000009">
    <property type="protein sequence ID" value="SKA88585.1"/>
    <property type="molecule type" value="Genomic_DNA"/>
</dbReference>
<name>A0A1T4XHH4_9CLOT</name>
<dbReference type="InterPro" id="IPR028098">
    <property type="entry name" value="Glyco_trans_4-like_N"/>
</dbReference>
<dbReference type="SUPFAM" id="SSF53756">
    <property type="entry name" value="UDP-Glycosyltransferase/glycogen phosphorylase"/>
    <property type="match status" value="1"/>
</dbReference>
<feature type="domain" description="Glycosyl transferase family 1" evidence="1">
    <location>
        <begin position="208"/>
        <end position="364"/>
    </location>
</feature>
<dbReference type="GO" id="GO:0016758">
    <property type="term" value="F:hexosyltransferase activity"/>
    <property type="evidence" value="ECO:0007669"/>
    <property type="project" value="TreeGrafter"/>
</dbReference>
<evidence type="ECO:0000313" key="3">
    <source>
        <dbReference type="EMBL" id="SKA88585.1"/>
    </source>
</evidence>
<dbReference type="InterPro" id="IPR001296">
    <property type="entry name" value="Glyco_trans_1"/>
</dbReference>
<organism evidence="3 4">
    <name type="scientific">Caloramator quimbayensis</name>
    <dbReference type="NCBI Taxonomy" id="1147123"/>
    <lineage>
        <taxon>Bacteria</taxon>
        <taxon>Bacillati</taxon>
        <taxon>Bacillota</taxon>
        <taxon>Clostridia</taxon>
        <taxon>Eubacteriales</taxon>
        <taxon>Clostridiaceae</taxon>
        <taxon>Caloramator</taxon>
    </lineage>
</organism>
<dbReference type="AlphaFoldDB" id="A0A1T4XHH4"/>
<dbReference type="PANTHER" id="PTHR45947">
    <property type="entry name" value="SULFOQUINOVOSYL TRANSFERASE SQD2"/>
    <property type="match status" value="1"/>
</dbReference>
<accession>A0A1T4XHH4</accession>
<dbReference type="Pfam" id="PF00534">
    <property type="entry name" value="Glycos_transf_1"/>
    <property type="match status" value="1"/>
</dbReference>
<dbReference type="Pfam" id="PF13439">
    <property type="entry name" value="Glyco_transf_4"/>
    <property type="match status" value="1"/>
</dbReference>
<dbReference type="Proteomes" id="UP000190105">
    <property type="component" value="Unassembled WGS sequence"/>
</dbReference>
<sequence>MPKENLHVIMIPSWFLKEEDKTKGSFFLDQAIALHKQNINISILFSEADRSLKNFNFSSLIKNHFQISKEKEENILVYRYHGWNIYPKTKKLKLCYLEHTYIKLLKKYIDENGVPDLIHAQSSIWAGYIAYKIYKKYNIPYIITEHFTGFQRGIINEKEKKLAKKAFEKSRYNAAVSVPFANFLENYFELKFNVIPNTIDTNFFCIKGNKINSKYFTFINVSFLTYKKGIDVLINAFYKAFNNNKSVRLKLIGDGDERKYLEEMVKKLNLQDRVLFLGNKDRNYIKDELLNSDVYVCASREETFGVSLIEAMSCGLPVISTICGGPEDFINSKVGILIQKNNVNELTKALIDIYNNYHLYDRIYIRNYVKDRFDFEIISKEIINMYKQIIG</sequence>
<reference evidence="4" key="1">
    <citation type="submission" date="2017-02" db="EMBL/GenBank/DDBJ databases">
        <authorList>
            <person name="Varghese N."/>
            <person name="Submissions S."/>
        </authorList>
    </citation>
    <scope>NUCLEOTIDE SEQUENCE [LARGE SCALE GENOMIC DNA]</scope>
    <source>
        <strain evidence="4">USBA 833</strain>
    </source>
</reference>
<evidence type="ECO:0000259" key="1">
    <source>
        <dbReference type="Pfam" id="PF00534"/>
    </source>
</evidence>